<reference evidence="1" key="1">
    <citation type="submission" date="2014-11" db="EMBL/GenBank/DDBJ databases">
        <authorList>
            <person name="Amaro Gonzalez C."/>
        </authorList>
    </citation>
    <scope>NUCLEOTIDE SEQUENCE</scope>
</reference>
<protein>
    <submittedName>
        <fullName evidence="1">Uncharacterized protein</fullName>
    </submittedName>
</protein>
<accession>A0A0E9SIB3</accession>
<organism evidence="1">
    <name type="scientific">Anguilla anguilla</name>
    <name type="common">European freshwater eel</name>
    <name type="synonym">Muraena anguilla</name>
    <dbReference type="NCBI Taxonomy" id="7936"/>
    <lineage>
        <taxon>Eukaryota</taxon>
        <taxon>Metazoa</taxon>
        <taxon>Chordata</taxon>
        <taxon>Craniata</taxon>
        <taxon>Vertebrata</taxon>
        <taxon>Euteleostomi</taxon>
        <taxon>Actinopterygii</taxon>
        <taxon>Neopterygii</taxon>
        <taxon>Teleostei</taxon>
        <taxon>Anguilliformes</taxon>
        <taxon>Anguillidae</taxon>
        <taxon>Anguilla</taxon>
    </lineage>
</organism>
<name>A0A0E9SIB3_ANGAN</name>
<dbReference type="EMBL" id="GBXM01067458">
    <property type="protein sequence ID" value="JAH41119.1"/>
    <property type="molecule type" value="Transcribed_RNA"/>
</dbReference>
<dbReference type="AlphaFoldDB" id="A0A0E9SIB3"/>
<evidence type="ECO:0000313" key="1">
    <source>
        <dbReference type="EMBL" id="JAH41119.1"/>
    </source>
</evidence>
<reference evidence="1" key="2">
    <citation type="journal article" date="2015" name="Fish Shellfish Immunol.">
        <title>Early steps in the European eel (Anguilla anguilla)-Vibrio vulnificus interaction in the gills: Role of the RtxA13 toxin.</title>
        <authorList>
            <person name="Callol A."/>
            <person name="Pajuelo D."/>
            <person name="Ebbesson L."/>
            <person name="Teles M."/>
            <person name="MacKenzie S."/>
            <person name="Amaro C."/>
        </authorList>
    </citation>
    <scope>NUCLEOTIDE SEQUENCE</scope>
</reference>
<proteinExistence type="predicted"/>
<sequence length="41" mass="4351">MGHAVHAIATVGVDYFAIKPQDTSELIRIHCSVGTQNGVIT</sequence>